<protein>
    <submittedName>
        <fullName evidence="1">Uncharacterized protein</fullName>
    </submittedName>
</protein>
<evidence type="ECO:0000313" key="1">
    <source>
        <dbReference type="EMBL" id="GAG64758.1"/>
    </source>
</evidence>
<feature type="non-terminal residue" evidence="1">
    <location>
        <position position="1"/>
    </location>
</feature>
<organism evidence="1">
    <name type="scientific">marine sediment metagenome</name>
    <dbReference type="NCBI Taxonomy" id="412755"/>
    <lineage>
        <taxon>unclassified sequences</taxon>
        <taxon>metagenomes</taxon>
        <taxon>ecological metagenomes</taxon>
    </lineage>
</organism>
<name>X0ZW94_9ZZZZ</name>
<comment type="caution">
    <text evidence="1">The sequence shown here is derived from an EMBL/GenBank/DDBJ whole genome shotgun (WGS) entry which is preliminary data.</text>
</comment>
<gene>
    <name evidence="1" type="ORF">S01H4_20480</name>
</gene>
<dbReference type="AlphaFoldDB" id="X0ZW94"/>
<reference evidence="1" key="1">
    <citation type="journal article" date="2014" name="Front. Microbiol.">
        <title>High frequency of phylogenetically diverse reductive dehalogenase-homologous genes in deep subseafloor sedimentary metagenomes.</title>
        <authorList>
            <person name="Kawai M."/>
            <person name="Futagami T."/>
            <person name="Toyoda A."/>
            <person name="Takaki Y."/>
            <person name="Nishi S."/>
            <person name="Hori S."/>
            <person name="Arai W."/>
            <person name="Tsubouchi T."/>
            <person name="Morono Y."/>
            <person name="Uchiyama I."/>
            <person name="Ito T."/>
            <person name="Fujiyama A."/>
            <person name="Inagaki F."/>
            <person name="Takami H."/>
        </authorList>
    </citation>
    <scope>NUCLEOTIDE SEQUENCE</scope>
    <source>
        <strain evidence="1">Expedition CK06-06</strain>
    </source>
</reference>
<sequence length="273" mass="30934">TPTINYDRETSLILLSYIDKNGKGYNAVEVQGYTRDLSLPDYEIEEDSPDQSQTVHVKFFWIGRIPPEIPETYITDGIITPLGDYQEEKEDTVIFHAGIGQLSRPLYEFQSISWIGDPGEGLSYTQFLHGVKIDNEAYRIAKIKYTTYYSRYRLNEHDVEILLALLDISTEPDISVLVKMGIGDREAPTILESLLTTDSIAVTRGAAYLDANHYNTKEINIEVPYNDLAIDGILAFIRNTQIDCTGNFHAREVTITCSRIKVINRIGLVQCQK</sequence>
<dbReference type="EMBL" id="BART01009214">
    <property type="protein sequence ID" value="GAG64758.1"/>
    <property type="molecule type" value="Genomic_DNA"/>
</dbReference>
<accession>X0ZW94</accession>
<proteinExistence type="predicted"/>